<dbReference type="InterPro" id="IPR029044">
    <property type="entry name" value="Nucleotide-diphossugar_trans"/>
</dbReference>
<gene>
    <name evidence="1" type="ORF">UVI_02041320</name>
</gene>
<organism evidence="1 2">
    <name type="scientific">Ustilaginoidea virens</name>
    <name type="common">Rice false smut fungus</name>
    <name type="synonym">Villosiclava virens</name>
    <dbReference type="NCBI Taxonomy" id="1159556"/>
    <lineage>
        <taxon>Eukaryota</taxon>
        <taxon>Fungi</taxon>
        <taxon>Dikarya</taxon>
        <taxon>Ascomycota</taxon>
        <taxon>Pezizomycotina</taxon>
        <taxon>Sordariomycetes</taxon>
        <taxon>Hypocreomycetidae</taxon>
        <taxon>Hypocreales</taxon>
        <taxon>Clavicipitaceae</taxon>
        <taxon>Ustilaginoidea</taxon>
    </lineage>
</organism>
<protein>
    <recommendedName>
        <fullName evidence="3">Nucleotide-diphospho-sugar transferase</fullName>
    </recommendedName>
</protein>
<name>A0A1B5KXH5_USTVR</name>
<reference evidence="2" key="1">
    <citation type="journal article" date="2016" name="Genome Announc.">
        <title>Genome sequence of Ustilaginoidea virens IPU010, a rice pathogenic fungus causing false smut.</title>
        <authorList>
            <person name="Kumagai T."/>
            <person name="Ishii T."/>
            <person name="Terai G."/>
            <person name="Umemura M."/>
            <person name="Machida M."/>
            <person name="Asai K."/>
        </authorList>
    </citation>
    <scope>NUCLEOTIDE SEQUENCE [LARGE SCALE GENOMIC DNA]</scope>
    <source>
        <strain evidence="2">IPU010</strain>
    </source>
</reference>
<comment type="caution">
    <text evidence="1">The sequence shown here is derived from an EMBL/GenBank/DDBJ whole genome shotgun (WGS) entry which is preliminary data.</text>
</comment>
<evidence type="ECO:0008006" key="3">
    <source>
        <dbReference type="Google" id="ProtNLM"/>
    </source>
</evidence>
<dbReference type="EMBL" id="BBTG02000023">
    <property type="protein sequence ID" value="GAO15309.1"/>
    <property type="molecule type" value="Genomic_DNA"/>
</dbReference>
<dbReference type="AlphaFoldDB" id="A0A1B5KXH5"/>
<accession>A0A1B5KXH5</accession>
<sequence>MIRWGTPSSKRFCLAASSLITLVLLGAFYSRQARTHAPAWNIVSKDLDWSKFAYVQYVTNSDYLCNSVMLFETLDRLGSRADRVMLYPESFPSSDDDARLLIKAQVDYKVRLQPVQIQHRAGSDATWEDSFTKLLAFNQTDYSRVLSLDSDATVLKAMDELFLLPPSPVAMPRAYWLYPDKQMLTSTVMLVQPSVFEFERVADEIAHASGSTYDMEIANKLYGDQAMVLPHRPYVLLTAEFRSANHSRYLGPSGRHEKWDPDAVLDEARYLHFSDWPVPKPWVESRQADKVRDEMQPRCWVRDGVEDCRERELWHGFYADFAARRRVGSTLGL</sequence>
<dbReference type="InterPro" id="IPR050587">
    <property type="entry name" value="GNT1/Glycosyltrans_8"/>
</dbReference>
<dbReference type="SUPFAM" id="SSF53448">
    <property type="entry name" value="Nucleotide-diphospho-sugar transferases"/>
    <property type="match status" value="1"/>
</dbReference>
<proteinExistence type="predicted"/>
<evidence type="ECO:0000313" key="1">
    <source>
        <dbReference type="EMBL" id="GAO15309.1"/>
    </source>
</evidence>
<dbReference type="Proteomes" id="UP000054053">
    <property type="component" value="Unassembled WGS sequence"/>
</dbReference>
<dbReference type="PANTHER" id="PTHR11183">
    <property type="entry name" value="GLYCOGENIN SUBFAMILY MEMBER"/>
    <property type="match status" value="1"/>
</dbReference>
<dbReference type="Gene3D" id="3.90.550.10">
    <property type="entry name" value="Spore Coat Polysaccharide Biosynthesis Protein SpsA, Chain A"/>
    <property type="match status" value="1"/>
</dbReference>
<evidence type="ECO:0000313" key="2">
    <source>
        <dbReference type="Proteomes" id="UP000054053"/>
    </source>
</evidence>